<keyword evidence="4" id="KW-1185">Reference proteome</keyword>
<proteinExistence type="predicted"/>
<gene>
    <name evidence="3" type="primary">eddB</name>
    <name evidence="3" type="ORF">MACH26_41730</name>
</gene>
<dbReference type="Gene3D" id="2.60.120.380">
    <property type="match status" value="1"/>
</dbReference>
<protein>
    <submittedName>
        <fullName evidence="3">Extracelullar DNA degradation protein EddB</fullName>
    </submittedName>
</protein>
<dbReference type="InterPro" id="IPR007280">
    <property type="entry name" value="Peptidase_C_arc/bac"/>
</dbReference>
<dbReference type="SUPFAM" id="SSF74853">
    <property type="entry name" value="Lamin A/C globular tail domain"/>
    <property type="match status" value="1"/>
</dbReference>
<feature type="domain" description="LTD" evidence="2">
    <location>
        <begin position="8"/>
        <end position="127"/>
    </location>
</feature>
<dbReference type="Proteomes" id="UP001333710">
    <property type="component" value="Chromosome"/>
</dbReference>
<dbReference type="Pfam" id="PF00932">
    <property type="entry name" value="LTD"/>
    <property type="match status" value="1"/>
</dbReference>
<dbReference type="Pfam" id="PF04151">
    <property type="entry name" value="PPC"/>
    <property type="match status" value="1"/>
</dbReference>
<feature type="signal peptide" evidence="1">
    <location>
        <begin position="1"/>
        <end position="20"/>
    </location>
</feature>
<accession>A0AA48HTX5</accession>
<evidence type="ECO:0000313" key="3">
    <source>
        <dbReference type="EMBL" id="BDX08652.1"/>
    </source>
</evidence>
<dbReference type="KEGG" id="pmaw:MACH26_41730"/>
<dbReference type="InterPro" id="IPR036691">
    <property type="entry name" value="Endo/exonu/phosph_ase_sf"/>
</dbReference>
<dbReference type="PANTHER" id="PTHR42834:SF1">
    <property type="entry name" value="ENDONUCLEASE_EXONUCLEASE_PHOSPHATASE FAMILY PROTEIN (AFU_ORTHOLOGUE AFUA_3G09210)"/>
    <property type="match status" value="1"/>
</dbReference>
<dbReference type="CDD" id="cd10283">
    <property type="entry name" value="MnuA_DNase1-like"/>
    <property type="match status" value="1"/>
</dbReference>
<dbReference type="CDD" id="cd04486">
    <property type="entry name" value="YhcR_OBF_like"/>
    <property type="match status" value="1"/>
</dbReference>
<dbReference type="RefSeq" id="WP_338294716.1">
    <property type="nucleotide sequence ID" value="NZ_AP027272.1"/>
</dbReference>
<keyword evidence="1" id="KW-0732">Signal</keyword>
<dbReference type="PROSITE" id="PS51841">
    <property type="entry name" value="LTD"/>
    <property type="match status" value="1"/>
</dbReference>
<dbReference type="InterPro" id="IPR001322">
    <property type="entry name" value="Lamin_tail_dom"/>
</dbReference>
<dbReference type="InterPro" id="IPR036415">
    <property type="entry name" value="Lamin_tail_dom_sf"/>
</dbReference>
<dbReference type="AlphaFoldDB" id="A0AA48HTX5"/>
<evidence type="ECO:0000259" key="2">
    <source>
        <dbReference type="PROSITE" id="PS51841"/>
    </source>
</evidence>
<reference evidence="3" key="1">
    <citation type="submission" date="2023-01" db="EMBL/GenBank/DDBJ databases">
        <title>Complete genome sequence of Planctobacterium marinum strain Dej080120_11.</title>
        <authorList>
            <person name="Ueki S."/>
            <person name="Maruyama F."/>
        </authorList>
    </citation>
    <scope>NUCLEOTIDE SEQUENCE</scope>
    <source>
        <strain evidence="3">Dej080120_11</strain>
    </source>
</reference>
<name>A0AA48HTX5_9ALTE</name>
<evidence type="ECO:0000256" key="1">
    <source>
        <dbReference type="SAM" id="SignalP"/>
    </source>
</evidence>
<dbReference type="InterPro" id="IPR047971">
    <property type="entry name" value="ExeM-like"/>
</dbReference>
<dbReference type="PANTHER" id="PTHR42834">
    <property type="entry name" value="ENDONUCLEASE/EXONUCLEASE/PHOSPHATASE FAMILY PROTEIN (AFU_ORTHOLOGUE AFUA_3G09210)"/>
    <property type="match status" value="1"/>
</dbReference>
<dbReference type="SUPFAM" id="SSF56219">
    <property type="entry name" value="DNase I-like"/>
    <property type="match status" value="1"/>
</dbReference>
<dbReference type="EMBL" id="AP027272">
    <property type="protein sequence ID" value="BDX08652.1"/>
    <property type="molecule type" value="Genomic_DNA"/>
</dbReference>
<sequence>MLTKLSLVTAAVMAASTAVADDIYISEYVEGSSYNKAIELHNPTGAAIDLSQYQLEYYFNGKTTLGYSIVLEGTLASDAAYVVAHGSSAQAILDVANQVKSGSWFNGDDAVVLTKNGEVIDSIGQVGVDPGSSWYSNGVTTKDRTLRRISGIVSGDVNPFDAFYPDAEWQVFDKNSFDDLGKHGATDDDNNSVDLGLCSDAATLLSAVQGAGDESPLKGNTVVVEAVVTADLQESDQLKGYFLQEEDADNDSDANTSEGIFVYDSNNAVNVGDTVRLVAEVQEYYGATQLGNVAALEVCASGASVTPASISLPVESASALESVEGMLVNMPQTLTVSDDYSLSRYGEIIVSNGRLYNPTQIATPGDAANAVAAANALNQITIDDGSTQQNPDAIPYPAPELSAANTLRAGTEIEGVTGVVTYGFSKYRIHPTEALTFVDANPRSENPQYTYEGELRVASYNVLNYFNGDGQGAGFPTSRGADSMEEFVRQRDKTIAAILAMDAHIVGLLEVENDGFGEFSAITDLVNGLNDSASEGEWAFVDFNADNIGTDKITSAIIYRKDMVEEAGTAAHTTEVPFDYGNRAPVAQTFRDLSNNDELTFVVAHLRSKGSCSRAEGADQDLGDGQGCWNATRVLAANELMGWLAGNPTGKAESDIMILGDINAYGMEDPITAFKDNGLTALKEEYLGSHNHSYIYRGESGSLDHAFASASLSKKVKSVTDWHINADEPIALDYNVEYKSDYQQANLYAPNAYRASDHDPVIIELDTYDEYQKSWSDLSGNPGWRTYSFELPEGMKMLEVSTEGGSGDLYMVIEHGKKPTDGHYDCKSDTAGTSESCVIDAPEAGTWYIRIRGDKKYSDVSMKAYSHN</sequence>
<dbReference type="NCBIfam" id="NF033681">
    <property type="entry name" value="ExeM_NucH_DNase"/>
    <property type="match status" value="1"/>
</dbReference>
<evidence type="ECO:0000313" key="4">
    <source>
        <dbReference type="Proteomes" id="UP001333710"/>
    </source>
</evidence>
<organism evidence="3 4">
    <name type="scientific">Planctobacterium marinum</name>
    <dbReference type="NCBI Taxonomy" id="1631968"/>
    <lineage>
        <taxon>Bacteria</taxon>
        <taxon>Pseudomonadati</taxon>
        <taxon>Pseudomonadota</taxon>
        <taxon>Gammaproteobacteria</taxon>
        <taxon>Alteromonadales</taxon>
        <taxon>Alteromonadaceae</taxon>
        <taxon>Planctobacterium</taxon>
    </lineage>
</organism>
<feature type="chain" id="PRO_5041382151" evidence="1">
    <location>
        <begin position="21"/>
        <end position="868"/>
    </location>
</feature>
<dbReference type="Gene3D" id="3.60.10.10">
    <property type="entry name" value="Endonuclease/exonuclease/phosphatase"/>
    <property type="match status" value="1"/>
</dbReference>